<evidence type="ECO:0000313" key="3">
    <source>
        <dbReference type="Proteomes" id="UP001633002"/>
    </source>
</evidence>
<gene>
    <name evidence="2" type="ORF">R1sor_015452</name>
</gene>
<evidence type="ECO:0000256" key="1">
    <source>
        <dbReference type="SAM" id="MobiDB-lite"/>
    </source>
</evidence>
<name>A0ABD3HCL5_9MARC</name>
<feature type="compositionally biased region" description="Low complexity" evidence="1">
    <location>
        <begin position="130"/>
        <end position="140"/>
    </location>
</feature>
<reference evidence="2 3" key="1">
    <citation type="submission" date="2024-09" db="EMBL/GenBank/DDBJ databases">
        <title>Chromosome-scale assembly of Riccia sorocarpa.</title>
        <authorList>
            <person name="Paukszto L."/>
        </authorList>
    </citation>
    <scope>NUCLEOTIDE SEQUENCE [LARGE SCALE GENOMIC DNA]</scope>
    <source>
        <strain evidence="2">LP-2024</strain>
        <tissue evidence="2">Aerial parts of the thallus</tissue>
    </source>
</reference>
<dbReference type="EMBL" id="JBJQOH010000004">
    <property type="protein sequence ID" value="KAL3689143.1"/>
    <property type="molecule type" value="Genomic_DNA"/>
</dbReference>
<sequence length="226" mass="24993">MAEVTLAEASQQPERIPDLEAALKTAQEKLQQVFDPRKLQTLSRDECLAQAKAFKPRADQVVTTFMKLKRKKDDQTPKTPTIEVKDEEGKDGGNSGRADSTPVAPKSNRRGRKKKAEMAPEVPAQNPSPAVDAVEAAVEDTGTAAETTEQPPENRTAKRIKKKVAETKDFANGEYRQDLQFAMDQNGYLSSPAWVMLSMRLKPGSKGLVRELSFQHSRPSVRYAVA</sequence>
<keyword evidence="3" id="KW-1185">Reference proteome</keyword>
<evidence type="ECO:0000313" key="2">
    <source>
        <dbReference type="EMBL" id="KAL3689143.1"/>
    </source>
</evidence>
<protein>
    <submittedName>
        <fullName evidence="2">Uncharacterized protein</fullName>
    </submittedName>
</protein>
<organism evidence="2 3">
    <name type="scientific">Riccia sorocarpa</name>
    <dbReference type="NCBI Taxonomy" id="122646"/>
    <lineage>
        <taxon>Eukaryota</taxon>
        <taxon>Viridiplantae</taxon>
        <taxon>Streptophyta</taxon>
        <taxon>Embryophyta</taxon>
        <taxon>Marchantiophyta</taxon>
        <taxon>Marchantiopsida</taxon>
        <taxon>Marchantiidae</taxon>
        <taxon>Marchantiales</taxon>
        <taxon>Ricciaceae</taxon>
        <taxon>Riccia</taxon>
    </lineage>
</organism>
<dbReference type="Proteomes" id="UP001633002">
    <property type="component" value="Unassembled WGS sequence"/>
</dbReference>
<dbReference type="AlphaFoldDB" id="A0ABD3HCL5"/>
<feature type="region of interest" description="Disordered" evidence="1">
    <location>
        <begin position="67"/>
        <end position="159"/>
    </location>
</feature>
<feature type="compositionally biased region" description="Polar residues" evidence="1">
    <location>
        <begin position="144"/>
        <end position="153"/>
    </location>
</feature>
<accession>A0ABD3HCL5</accession>
<comment type="caution">
    <text evidence="2">The sequence shown here is derived from an EMBL/GenBank/DDBJ whole genome shotgun (WGS) entry which is preliminary data.</text>
</comment>
<proteinExistence type="predicted"/>